<dbReference type="OrthoDB" id="1305902at2759"/>
<gene>
    <name evidence="4" type="primary">LOC107889870</name>
</gene>
<feature type="compositionally biased region" description="Polar residues" evidence="1">
    <location>
        <begin position="424"/>
        <end position="440"/>
    </location>
</feature>
<accession>A0A1U8I2L2</accession>
<reference evidence="4" key="2">
    <citation type="submission" date="2025-08" db="UniProtKB">
        <authorList>
            <consortium name="RefSeq"/>
        </authorList>
    </citation>
    <scope>IDENTIFICATION</scope>
</reference>
<sequence length="807" mass="91303">MTRRNPGTLVQYNPKIEASARRNHGQTLRRKKQQEQRERQSNLESTSTTPPREPEQTPNERPSPNTTNPITNPTFKPEQMANQTIRELAAAPAVQPLCITFPQGTTPFQLKTGLIHLFPTFNGLPSESPHKHLAEFHMVCNSMKPQGVSEDQIKLRAFPFSLAGMAKEWLFYLPPNSITIWAELSRVFLDRYFPAAKASELRRSILRIQQRSDESLYDYWERFKKLCASCPQHGLSEQTLLQYLYEGMLLMEKKMVDAASGGVLVNMTPENARTLISTMAANSQQFGSSSKIGAAKVCGICTMPNHPTDSCPMLQDETGAQVNAINNFPRPPQRPYNPYEKFQTQTQSHLQEIDKQISQLAQTVGRLESQGRLPSQTETNPRENVSAITLRSGTVISPEPTKEPEKIEKDKKDTSLKSQEEKSSPTSGNVIPSHSFSTYETPPPFPEKLARRDKKEEEKEILDIFKKVEINIPLLDVILKVPKYTKFLKDLCTNQRQLSGNERVNLNENISAIFQRRLPQKYKDQGMFAIPCKIGKVGIKRAICDLGASINVIPLSVYNKISTEPLKEMRVTVQLADRSVIYPEGVLENVLVKVNDLIFPADFYIIDMENDRSNNGSEILLGRPFLSTAHTKIDVCNGILTMEFDGKVVKFDVYKAMKYPDSIVSLNFIEIIDPLADDFIETDLFYDFCRDVEDLNDENEIISTLSSISNSRLIPSKPLPSILQAPQLELKQFPSHLKYEFLGDNRTLPIIISSELSRQEEEELIAVLRTYKKAIGWTLADIQGLSPPTCMHKIKTEENAKPTREGQ</sequence>
<feature type="domain" description="Retrotransposon gag" evidence="2">
    <location>
        <begin position="157"/>
        <end position="248"/>
    </location>
</feature>
<protein>
    <recommendedName>
        <fullName evidence="2">Retrotransposon gag domain-containing protein</fullName>
    </recommendedName>
</protein>
<evidence type="ECO:0000313" key="4">
    <source>
        <dbReference type="RefSeq" id="XP_016669909.1"/>
    </source>
</evidence>
<feature type="region of interest" description="Disordered" evidence="1">
    <location>
        <begin position="1"/>
        <end position="76"/>
    </location>
</feature>
<feature type="compositionally biased region" description="Polar residues" evidence="1">
    <location>
        <begin position="42"/>
        <end position="60"/>
    </location>
</feature>
<feature type="region of interest" description="Disordered" evidence="1">
    <location>
        <begin position="368"/>
        <end position="453"/>
    </location>
</feature>
<proteinExistence type="predicted"/>
<evidence type="ECO:0000256" key="1">
    <source>
        <dbReference type="SAM" id="MobiDB-lite"/>
    </source>
</evidence>
<dbReference type="AlphaFoldDB" id="A0A1U8I2L2"/>
<feature type="compositionally biased region" description="Basic residues" evidence="1">
    <location>
        <begin position="21"/>
        <end position="32"/>
    </location>
</feature>
<dbReference type="PANTHER" id="PTHR33067:SF15">
    <property type="entry name" value="RNA-DIRECTED DNA POLYMERASE"/>
    <property type="match status" value="1"/>
</dbReference>
<dbReference type="InterPro" id="IPR021109">
    <property type="entry name" value="Peptidase_aspartic_dom_sf"/>
</dbReference>
<evidence type="ECO:0000259" key="2">
    <source>
        <dbReference type="Pfam" id="PF03732"/>
    </source>
</evidence>
<feature type="compositionally biased region" description="Low complexity" evidence="1">
    <location>
        <begin position="62"/>
        <end position="74"/>
    </location>
</feature>
<reference evidence="3" key="1">
    <citation type="journal article" date="2020" name="Nat. Genet.">
        <title>Genomic diversifications of five Gossypium allopolyploid species and their impact on cotton improvement.</title>
        <authorList>
            <person name="Chen Z.J."/>
            <person name="Sreedasyam A."/>
            <person name="Ando A."/>
            <person name="Song Q."/>
            <person name="De Santiago L.M."/>
            <person name="Hulse-Kemp A.M."/>
            <person name="Ding M."/>
            <person name="Ye W."/>
            <person name="Kirkbride R.C."/>
            <person name="Jenkins J."/>
            <person name="Plott C."/>
            <person name="Lovell J."/>
            <person name="Lin Y.M."/>
            <person name="Vaughn R."/>
            <person name="Liu B."/>
            <person name="Simpson S."/>
            <person name="Scheffler B.E."/>
            <person name="Wen L."/>
            <person name="Saski C.A."/>
            <person name="Grover C.E."/>
            <person name="Hu G."/>
            <person name="Conover J.L."/>
            <person name="Carlson J.W."/>
            <person name="Shu S."/>
            <person name="Boston L.B."/>
            <person name="Williams M."/>
            <person name="Peterson D.G."/>
            <person name="McGee K."/>
            <person name="Jones D.C."/>
            <person name="Wendel J.F."/>
            <person name="Stelly D.M."/>
            <person name="Grimwood J."/>
            <person name="Schmutz J."/>
        </authorList>
    </citation>
    <scope>NUCLEOTIDE SEQUENCE [LARGE SCALE GENOMIC DNA]</scope>
    <source>
        <strain evidence="3">cv. TM-1</strain>
    </source>
</reference>
<dbReference type="InterPro" id="IPR005162">
    <property type="entry name" value="Retrotrans_gag_dom"/>
</dbReference>
<dbReference type="KEGG" id="ghi:107889870"/>
<dbReference type="Gene3D" id="2.40.70.10">
    <property type="entry name" value="Acid Proteases"/>
    <property type="match status" value="1"/>
</dbReference>
<dbReference type="Proteomes" id="UP000818029">
    <property type="component" value="Chromosome A09"/>
</dbReference>
<organism evidence="3 4">
    <name type="scientific">Gossypium hirsutum</name>
    <name type="common">Upland cotton</name>
    <name type="synonym">Gossypium mexicanum</name>
    <dbReference type="NCBI Taxonomy" id="3635"/>
    <lineage>
        <taxon>Eukaryota</taxon>
        <taxon>Viridiplantae</taxon>
        <taxon>Streptophyta</taxon>
        <taxon>Embryophyta</taxon>
        <taxon>Tracheophyta</taxon>
        <taxon>Spermatophyta</taxon>
        <taxon>Magnoliopsida</taxon>
        <taxon>eudicotyledons</taxon>
        <taxon>Gunneridae</taxon>
        <taxon>Pentapetalae</taxon>
        <taxon>rosids</taxon>
        <taxon>malvids</taxon>
        <taxon>Malvales</taxon>
        <taxon>Malvaceae</taxon>
        <taxon>Malvoideae</taxon>
        <taxon>Gossypium</taxon>
    </lineage>
</organism>
<dbReference type="GeneID" id="107889870"/>
<evidence type="ECO:0000313" key="3">
    <source>
        <dbReference type="Proteomes" id="UP000818029"/>
    </source>
</evidence>
<feature type="compositionally biased region" description="Polar residues" evidence="1">
    <location>
        <begin position="372"/>
        <end position="395"/>
    </location>
</feature>
<dbReference type="PANTHER" id="PTHR33067">
    <property type="entry name" value="RNA-DIRECTED DNA POLYMERASE-RELATED"/>
    <property type="match status" value="1"/>
</dbReference>
<dbReference type="PaxDb" id="3635-A0A1U8I2L2"/>
<feature type="compositionally biased region" description="Basic and acidic residues" evidence="1">
    <location>
        <begin position="400"/>
        <end position="423"/>
    </location>
</feature>
<keyword evidence="3" id="KW-1185">Reference proteome</keyword>
<dbReference type="RefSeq" id="XP_016669909.1">
    <property type="nucleotide sequence ID" value="XM_016814420.1"/>
</dbReference>
<dbReference type="Pfam" id="PF03732">
    <property type="entry name" value="Retrotrans_gag"/>
    <property type="match status" value="1"/>
</dbReference>
<dbReference type="CDD" id="cd00303">
    <property type="entry name" value="retropepsin_like"/>
    <property type="match status" value="1"/>
</dbReference>
<name>A0A1U8I2L2_GOSHI</name>